<dbReference type="AlphaFoldDB" id="A0A2P2Q802"/>
<evidence type="ECO:0000256" key="2">
    <source>
        <dbReference type="ARBA" id="ARBA00023163"/>
    </source>
</evidence>
<accession>A0A2P2Q802</accession>
<dbReference type="PANTHER" id="PTHR46196">
    <property type="entry name" value="TRANSCRIPTION FACTOR BHLH155-LIKE ISOFORM X1-RELATED"/>
    <property type="match status" value="1"/>
</dbReference>
<feature type="domain" description="Transcription factor MYC/MYB N-terminal" evidence="3">
    <location>
        <begin position="12"/>
        <end position="50"/>
    </location>
</feature>
<keyword evidence="1" id="KW-0805">Transcription regulation</keyword>
<evidence type="ECO:0000259" key="3">
    <source>
        <dbReference type="Pfam" id="PF14215"/>
    </source>
</evidence>
<dbReference type="InterPro" id="IPR043561">
    <property type="entry name" value="LHW-like"/>
</dbReference>
<evidence type="ECO:0000256" key="1">
    <source>
        <dbReference type="ARBA" id="ARBA00023015"/>
    </source>
</evidence>
<dbReference type="EMBL" id="GGEC01082629">
    <property type="protein sequence ID" value="MBX63113.1"/>
    <property type="molecule type" value="Transcribed_RNA"/>
</dbReference>
<reference evidence="4" key="1">
    <citation type="submission" date="2018-02" db="EMBL/GenBank/DDBJ databases">
        <title>Rhizophora mucronata_Transcriptome.</title>
        <authorList>
            <person name="Meera S.P."/>
            <person name="Sreeshan A."/>
            <person name="Augustine A."/>
        </authorList>
    </citation>
    <scope>NUCLEOTIDE SEQUENCE</scope>
    <source>
        <tissue evidence="4">Leaf</tissue>
    </source>
</reference>
<protein>
    <recommendedName>
        <fullName evidence="3">Transcription factor MYC/MYB N-terminal domain-containing protein</fullName>
    </recommendedName>
</protein>
<dbReference type="Pfam" id="PF14215">
    <property type="entry name" value="bHLH-MYC_N"/>
    <property type="match status" value="2"/>
</dbReference>
<dbReference type="GO" id="GO:0003700">
    <property type="term" value="F:DNA-binding transcription factor activity"/>
    <property type="evidence" value="ECO:0007669"/>
    <property type="project" value="InterPro"/>
</dbReference>
<organism evidence="4">
    <name type="scientific">Rhizophora mucronata</name>
    <name type="common">Asiatic mangrove</name>
    <dbReference type="NCBI Taxonomy" id="61149"/>
    <lineage>
        <taxon>Eukaryota</taxon>
        <taxon>Viridiplantae</taxon>
        <taxon>Streptophyta</taxon>
        <taxon>Embryophyta</taxon>
        <taxon>Tracheophyta</taxon>
        <taxon>Spermatophyta</taxon>
        <taxon>Magnoliopsida</taxon>
        <taxon>eudicotyledons</taxon>
        <taxon>Gunneridae</taxon>
        <taxon>Pentapetalae</taxon>
        <taxon>rosids</taxon>
        <taxon>fabids</taxon>
        <taxon>Malpighiales</taxon>
        <taxon>Rhizophoraceae</taxon>
        <taxon>Rhizophora</taxon>
    </lineage>
</organism>
<dbReference type="PANTHER" id="PTHR46196:SF2">
    <property type="entry name" value="TRANSCRIPTION FACTOR BHLH157"/>
    <property type="match status" value="1"/>
</dbReference>
<sequence length="131" mass="14694">MGDGKMKMGSVLNEKLKSLCRINGWSFGVFWRFDQRNSMLLAVEDAYYEEQMGLVVNNMLPKVHVLGEGVVGQSAFTGKHQWVFADFRNEGLYSDDHEIRCLFSLGIKTIALIAVESQGVVQFGSTQKVGR</sequence>
<dbReference type="InterPro" id="IPR025610">
    <property type="entry name" value="MYC/MYB_N"/>
</dbReference>
<name>A0A2P2Q802_RHIMU</name>
<feature type="domain" description="Transcription factor MYC/MYB N-terminal" evidence="3">
    <location>
        <begin position="58"/>
        <end position="129"/>
    </location>
</feature>
<proteinExistence type="predicted"/>
<evidence type="ECO:0000313" key="4">
    <source>
        <dbReference type="EMBL" id="MBX63113.1"/>
    </source>
</evidence>
<keyword evidence="2" id="KW-0804">Transcription</keyword>